<accession>A0A518GIX3</accession>
<dbReference type="RefSeq" id="WP_145294962.1">
    <property type="nucleotide sequence ID" value="NZ_CP036299.1"/>
</dbReference>
<proteinExistence type="inferred from homology"/>
<keyword evidence="3 7" id="KW-0812">Transmembrane</keyword>
<dbReference type="InterPro" id="IPR050790">
    <property type="entry name" value="ExbB/TolQ_transport"/>
</dbReference>
<dbReference type="OrthoDB" id="9809716at2"/>
<evidence type="ECO:0000256" key="5">
    <source>
        <dbReference type="ARBA" id="ARBA00023136"/>
    </source>
</evidence>
<dbReference type="Pfam" id="PF01618">
    <property type="entry name" value="MotA_ExbB"/>
    <property type="match status" value="1"/>
</dbReference>
<evidence type="ECO:0000256" key="6">
    <source>
        <dbReference type="RuleBase" id="RU004057"/>
    </source>
</evidence>
<comment type="similarity">
    <text evidence="6">Belongs to the exbB/tolQ family.</text>
</comment>
<organism evidence="9 10">
    <name type="scientific">Planctopirus ephydatiae</name>
    <dbReference type="NCBI Taxonomy" id="2528019"/>
    <lineage>
        <taxon>Bacteria</taxon>
        <taxon>Pseudomonadati</taxon>
        <taxon>Planctomycetota</taxon>
        <taxon>Planctomycetia</taxon>
        <taxon>Planctomycetales</taxon>
        <taxon>Planctomycetaceae</taxon>
        <taxon>Planctopirus</taxon>
    </lineage>
</organism>
<gene>
    <name evidence="9" type="primary">exbB_2</name>
    <name evidence="9" type="ORF">Spb1_04020</name>
</gene>
<evidence type="ECO:0000313" key="10">
    <source>
        <dbReference type="Proteomes" id="UP000315349"/>
    </source>
</evidence>
<evidence type="ECO:0000256" key="3">
    <source>
        <dbReference type="ARBA" id="ARBA00022692"/>
    </source>
</evidence>
<protein>
    <submittedName>
        <fullName evidence="9">Biopolymer transport protein ExbB</fullName>
    </submittedName>
</protein>
<dbReference type="GO" id="GO:0017038">
    <property type="term" value="P:protein import"/>
    <property type="evidence" value="ECO:0007669"/>
    <property type="project" value="TreeGrafter"/>
</dbReference>
<keyword evidence="6" id="KW-0653">Protein transport</keyword>
<dbReference type="EMBL" id="CP036299">
    <property type="protein sequence ID" value="QDV28539.1"/>
    <property type="molecule type" value="Genomic_DNA"/>
</dbReference>
<evidence type="ECO:0000313" key="9">
    <source>
        <dbReference type="EMBL" id="QDV28539.1"/>
    </source>
</evidence>
<keyword evidence="5 7" id="KW-0472">Membrane</keyword>
<feature type="transmembrane region" description="Helical" evidence="7">
    <location>
        <begin position="168"/>
        <end position="194"/>
    </location>
</feature>
<keyword evidence="10" id="KW-1185">Reference proteome</keyword>
<evidence type="ECO:0000256" key="4">
    <source>
        <dbReference type="ARBA" id="ARBA00022989"/>
    </source>
</evidence>
<feature type="transmembrane region" description="Helical" evidence="7">
    <location>
        <begin position="59"/>
        <end position="82"/>
    </location>
</feature>
<reference evidence="9 10" key="1">
    <citation type="submission" date="2019-02" db="EMBL/GenBank/DDBJ databases">
        <title>Deep-cultivation of Planctomycetes and their phenomic and genomic characterization uncovers novel biology.</title>
        <authorList>
            <person name="Wiegand S."/>
            <person name="Jogler M."/>
            <person name="Boedeker C."/>
            <person name="Pinto D."/>
            <person name="Vollmers J."/>
            <person name="Rivas-Marin E."/>
            <person name="Kohn T."/>
            <person name="Peeters S.H."/>
            <person name="Heuer A."/>
            <person name="Rast P."/>
            <person name="Oberbeckmann S."/>
            <person name="Bunk B."/>
            <person name="Jeske O."/>
            <person name="Meyerdierks A."/>
            <person name="Storesund J.E."/>
            <person name="Kallscheuer N."/>
            <person name="Luecker S."/>
            <person name="Lage O.M."/>
            <person name="Pohl T."/>
            <person name="Merkel B.J."/>
            <person name="Hornburger P."/>
            <person name="Mueller R.-W."/>
            <person name="Bruemmer F."/>
            <person name="Labrenz M."/>
            <person name="Spormann A.M."/>
            <person name="Op den Camp H."/>
            <person name="Overmann J."/>
            <person name="Amann R."/>
            <person name="Jetten M.S.M."/>
            <person name="Mascher T."/>
            <person name="Medema M.H."/>
            <person name="Devos D.P."/>
            <person name="Kaster A.-K."/>
            <person name="Ovreas L."/>
            <person name="Rohde M."/>
            <person name="Galperin M.Y."/>
            <person name="Jogler C."/>
        </authorList>
    </citation>
    <scope>NUCLEOTIDE SEQUENCE [LARGE SCALE GENOMIC DNA]</scope>
    <source>
        <strain evidence="9 10">Spb1</strain>
    </source>
</reference>
<keyword evidence="2" id="KW-1003">Cell membrane</keyword>
<name>A0A518GIX3_9PLAN</name>
<dbReference type="AlphaFoldDB" id="A0A518GIX3"/>
<dbReference type="InterPro" id="IPR002898">
    <property type="entry name" value="MotA_ExbB_proton_chnl"/>
</dbReference>
<feature type="transmembrane region" description="Helical" evidence="7">
    <location>
        <begin position="214"/>
        <end position="234"/>
    </location>
</feature>
<dbReference type="Proteomes" id="UP000315349">
    <property type="component" value="Chromosome"/>
</dbReference>
<dbReference type="GO" id="GO:0005886">
    <property type="term" value="C:plasma membrane"/>
    <property type="evidence" value="ECO:0007669"/>
    <property type="project" value="UniProtKB-SubCell"/>
</dbReference>
<evidence type="ECO:0000256" key="7">
    <source>
        <dbReference type="SAM" id="Phobius"/>
    </source>
</evidence>
<feature type="transmembrane region" description="Helical" evidence="7">
    <location>
        <begin position="12"/>
        <end position="30"/>
    </location>
</feature>
<dbReference type="PANTHER" id="PTHR30625:SF17">
    <property type="entry name" value="TOLQ-RELATED"/>
    <property type="match status" value="1"/>
</dbReference>
<sequence>MSFVTRRIAATLVYPLAILIALTIVLPHQVALSQEENAAAAKPAAEAGEHPPAQKMSTLAWLIHTSGWIGFVLFVMSIYLVAKITQLFMRLRPQNIMPEDLLEEWGEMLNKRDYQGIYRTAKESDSELGMLVANGITSLNGGLAEARDSIDRHGELVAVEMEKQISMLAVIGSLGPLIGLLGTLKGMIASFSVIAMSETQMKASEVAGGISEALLITFEGVALSVPAIFFFALFRNRVATLSLGAVSAANELIRRIQNTASSRPAATT</sequence>
<dbReference type="PANTHER" id="PTHR30625">
    <property type="entry name" value="PROTEIN TOLQ"/>
    <property type="match status" value="1"/>
</dbReference>
<dbReference type="KEGG" id="peh:Spb1_04020"/>
<comment type="subcellular location">
    <subcellularLocation>
        <location evidence="1">Cell membrane</location>
        <topology evidence="1">Multi-pass membrane protein</topology>
    </subcellularLocation>
    <subcellularLocation>
        <location evidence="6">Membrane</location>
        <topology evidence="6">Multi-pass membrane protein</topology>
    </subcellularLocation>
</comment>
<feature type="domain" description="MotA/TolQ/ExbB proton channel" evidence="8">
    <location>
        <begin position="143"/>
        <end position="241"/>
    </location>
</feature>
<keyword evidence="6" id="KW-0813">Transport</keyword>
<evidence type="ECO:0000259" key="8">
    <source>
        <dbReference type="Pfam" id="PF01618"/>
    </source>
</evidence>
<keyword evidence="4 7" id="KW-1133">Transmembrane helix</keyword>
<evidence type="ECO:0000256" key="2">
    <source>
        <dbReference type="ARBA" id="ARBA00022475"/>
    </source>
</evidence>
<evidence type="ECO:0000256" key="1">
    <source>
        <dbReference type="ARBA" id="ARBA00004651"/>
    </source>
</evidence>